<dbReference type="Proteomes" id="UP000650467">
    <property type="component" value="Unassembled WGS sequence"/>
</dbReference>
<feature type="compositionally biased region" description="Low complexity" evidence="1">
    <location>
        <begin position="82"/>
        <end position="106"/>
    </location>
</feature>
<keyword evidence="4" id="KW-1185">Reference proteome</keyword>
<feature type="region of interest" description="Disordered" evidence="1">
    <location>
        <begin position="132"/>
        <end position="169"/>
    </location>
</feature>
<evidence type="ECO:0000313" key="4">
    <source>
        <dbReference type="Proteomes" id="UP000650467"/>
    </source>
</evidence>
<proteinExistence type="predicted"/>
<organism evidence="3 4">
    <name type="scientific">Chlamydomonas incerta</name>
    <dbReference type="NCBI Taxonomy" id="51695"/>
    <lineage>
        <taxon>Eukaryota</taxon>
        <taxon>Viridiplantae</taxon>
        <taxon>Chlorophyta</taxon>
        <taxon>core chlorophytes</taxon>
        <taxon>Chlorophyceae</taxon>
        <taxon>CS clade</taxon>
        <taxon>Chlamydomonadales</taxon>
        <taxon>Chlamydomonadaceae</taxon>
        <taxon>Chlamydomonas</taxon>
    </lineage>
</organism>
<feature type="region of interest" description="Disordered" evidence="1">
    <location>
        <begin position="74"/>
        <end position="114"/>
    </location>
</feature>
<sequence length="289" mass="29932">MARATRGFFLRVWALQLLVIALVLSPQACNGARRVFTPDLVKGVGAAARTAEEGGSTVVAGADPALALARTSASVMGGSGGSRTAATTTTVSSGSTASASSTSSSSEPPGSQGEVLERTHTAMLSVEWQVGAAPPRSTPAAKTDTIASPDWGGGKLAPAGASDPPGLQKDEWDDYDLVLGWSGPHVRWSEPQMLGGSFDPGAGGWYGPGYYGGYGMYSMQLWGMYGDWSWTGWYGGGYGYGYGGGYGGQHAGSGLPGGWRDEMMAQIELELKVKLDLEESSVRVSTKAE</sequence>
<comment type="caution">
    <text evidence="3">The sequence shown here is derived from an EMBL/GenBank/DDBJ whole genome shotgun (WGS) entry which is preliminary data.</text>
</comment>
<feature type="signal peptide" evidence="2">
    <location>
        <begin position="1"/>
        <end position="31"/>
    </location>
</feature>
<dbReference type="EMBL" id="JAEHOC010000010">
    <property type="protein sequence ID" value="KAG2437801.1"/>
    <property type="molecule type" value="Genomic_DNA"/>
</dbReference>
<gene>
    <name evidence="3" type="ORF">HXX76_005421</name>
</gene>
<dbReference type="AlphaFoldDB" id="A0A835W6W7"/>
<evidence type="ECO:0000256" key="2">
    <source>
        <dbReference type="SAM" id="SignalP"/>
    </source>
</evidence>
<evidence type="ECO:0000313" key="3">
    <source>
        <dbReference type="EMBL" id="KAG2437801.1"/>
    </source>
</evidence>
<feature type="chain" id="PRO_5033008650" evidence="2">
    <location>
        <begin position="32"/>
        <end position="289"/>
    </location>
</feature>
<name>A0A835W6W7_CHLIN</name>
<evidence type="ECO:0000256" key="1">
    <source>
        <dbReference type="SAM" id="MobiDB-lite"/>
    </source>
</evidence>
<protein>
    <submittedName>
        <fullName evidence="3">Uncharacterized protein</fullName>
    </submittedName>
</protein>
<reference evidence="3" key="1">
    <citation type="journal article" date="2020" name="bioRxiv">
        <title>Comparative genomics of Chlamydomonas.</title>
        <authorList>
            <person name="Craig R.J."/>
            <person name="Hasan A.R."/>
            <person name="Ness R.W."/>
            <person name="Keightley P.D."/>
        </authorList>
    </citation>
    <scope>NUCLEOTIDE SEQUENCE</scope>
    <source>
        <strain evidence="3">SAG 7.73</strain>
    </source>
</reference>
<dbReference type="OrthoDB" id="10562843at2759"/>
<accession>A0A835W6W7</accession>
<keyword evidence="2" id="KW-0732">Signal</keyword>